<dbReference type="AlphaFoldDB" id="A0A6S7F9P4"/>
<dbReference type="PANTHER" id="PTHR37841:SF1">
    <property type="entry name" value="DUF3298 DOMAIN-CONTAINING PROTEIN"/>
    <property type="match status" value="1"/>
</dbReference>
<feature type="region of interest" description="Disordered" evidence="1">
    <location>
        <begin position="416"/>
        <end position="437"/>
    </location>
</feature>
<protein>
    <recommendedName>
        <fullName evidence="4">WG repeat-containing protein</fullName>
    </recommendedName>
</protein>
<keyword evidence="3" id="KW-1185">Reference proteome</keyword>
<dbReference type="InterPro" id="IPR032774">
    <property type="entry name" value="WG_beta_rep"/>
</dbReference>
<accession>A0A6S7F9P4</accession>
<sequence>MLPSHLSWQAYDHVARPARPLRLRGYNPRRYAMKTPLALKPLALAVALATLPALPSVALASWMNRCAPGYNEYHGADLECQLAFHDGLAAVLTGSANDDSGRWGYLDKQGRMAIAPAFQEAKSFQNGLAAVSQDGLWGYIDKQGRWAIKPRFSEATGFNAEGTALAEEQGHDVLIDRTGKVIKTFELGTRSWGFERGQKLASMEMPMPPRLFNTATGKAAALPAGVMALAAPSGGYLPAQLRDSRYGGWWGLLDEQARWAVMPDVLRAREPALRDGNVLAVSRDDGWQFVDTQGKAIHEKRYEHVQLAGPGLWLVKQKGAGKALLLNGKLGVQHAFKGNYIGLDERDGWGVMIDDDAVLLIDPAGKFRKIDARNGRVQLSNGQAWVTASLPPRAGEMAVGAADAAAVAADAAATGTAAASDDDGPGEAVEASADATSAMPDAEAADAAVAAVAVDVATPAAMDAASEAVAAAAEAAADATSADAAPDAGGGLLQIYTREGKPLLDADTIARLQDYDIRAISASETARGRATADSLPLAVLRPLDYKQPLGILTSKGKIVTNPDWEDISSHDASMPLPVRASSGKYGAIDADGNWSVPPRYSVIRPFRGAYALAGAARSRNDNGLVIDAHGKAVAVPAQVLDGAMHFDGDLVQYRAPDENRQSRWGIWNIAKGAPAVKPAYESMEKFEDDWAKVQHQDRWGVMNREGKWIVPATQESSYKLEYLGNGLMLVEDNEPGTRNRSSFDTRYRLVNLRTGKPSERLTGKPQRLEDGRYLGELTGGGTVVFDANGGAARVSDGRAKRHELYQQWLYIEHEDRKGAIDARGNMKVPAIYGEFNPFFAQPEGLARAYTGSNYRLIDQEGKTVLSKLGDGSPLASMQRIVFHDSENSVSIMTDLQGREITRIDGTYSVEDHSANEGVAPYRGGSGNGRQGFINASGKRIVGPHFDSLGPLNNGLAVARRLQYSGKFYGYIDLTGRYAIPPVFTWAGNFSEERALVRSNYQSRNTQYIDTKGVPIATFTEVCDTVTILDDQGRITWPQQKMDCPVADKFELAPDNAKAKQP</sequence>
<evidence type="ECO:0008006" key="4">
    <source>
        <dbReference type="Google" id="ProtNLM"/>
    </source>
</evidence>
<dbReference type="Pfam" id="PF14903">
    <property type="entry name" value="WG_beta_rep"/>
    <property type="match status" value="4"/>
</dbReference>
<proteinExistence type="predicted"/>
<dbReference type="PANTHER" id="PTHR37841">
    <property type="entry name" value="GLR2918 PROTEIN"/>
    <property type="match status" value="1"/>
</dbReference>
<dbReference type="Proteomes" id="UP000494183">
    <property type="component" value="Unassembled WGS sequence"/>
</dbReference>
<reference evidence="2 3" key="1">
    <citation type="submission" date="2020-04" db="EMBL/GenBank/DDBJ databases">
        <authorList>
            <person name="De Canck E."/>
        </authorList>
    </citation>
    <scope>NUCLEOTIDE SEQUENCE [LARGE SCALE GENOMIC DNA]</scope>
    <source>
        <strain evidence="2 3">LMG 6000</strain>
    </source>
</reference>
<dbReference type="EMBL" id="CADILH010000007">
    <property type="protein sequence ID" value="CAB3935529.1"/>
    <property type="molecule type" value="Genomic_DNA"/>
</dbReference>
<evidence type="ECO:0000256" key="1">
    <source>
        <dbReference type="SAM" id="MobiDB-lite"/>
    </source>
</evidence>
<evidence type="ECO:0000313" key="2">
    <source>
        <dbReference type="EMBL" id="CAB3935529.1"/>
    </source>
</evidence>
<dbReference type="SUPFAM" id="SSF69360">
    <property type="entry name" value="Cell wall binding repeat"/>
    <property type="match status" value="1"/>
</dbReference>
<name>A0A6S7F9P4_9BURK</name>
<organism evidence="2 3">
    <name type="scientific">Achromobacter insolitus</name>
    <dbReference type="NCBI Taxonomy" id="217204"/>
    <lineage>
        <taxon>Bacteria</taxon>
        <taxon>Pseudomonadati</taxon>
        <taxon>Pseudomonadota</taxon>
        <taxon>Betaproteobacteria</taxon>
        <taxon>Burkholderiales</taxon>
        <taxon>Alcaligenaceae</taxon>
        <taxon>Achromobacter</taxon>
    </lineage>
</organism>
<gene>
    <name evidence="2" type="ORF">LMG6000_04372</name>
</gene>
<evidence type="ECO:0000313" key="3">
    <source>
        <dbReference type="Proteomes" id="UP000494183"/>
    </source>
</evidence>